<organism evidence="2 3">
    <name type="scientific">Somion occarium</name>
    <dbReference type="NCBI Taxonomy" id="3059160"/>
    <lineage>
        <taxon>Eukaryota</taxon>
        <taxon>Fungi</taxon>
        <taxon>Dikarya</taxon>
        <taxon>Basidiomycota</taxon>
        <taxon>Agaricomycotina</taxon>
        <taxon>Agaricomycetes</taxon>
        <taxon>Polyporales</taxon>
        <taxon>Cerrenaceae</taxon>
        <taxon>Somion</taxon>
    </lineage>
</organism>
<feature type="region of interest" description="Disordered" evidence="1">
    <location>
        <begin position="138"/>
        <end position="181"/>
    </location>
</feature>
<keyword evidence="3" id="KW-1185">Reference proteome</keyword>
<accession>A0ABP1E1J3</accession>
<dbReference type="Proteomes" id="UP001497453">
    <property type="component" value="Chromosome 7"/>
</dbReference>
<reference evidence="3" key="1">
    <citation type="submission" date="2024-04" db="EMBL/GenBank/DDBJ databases">
        <authorList>
            <person name="Shaw F."/>
            <person name="Minotto A."/>
        </authorList>
    </citation>
    <scope>NUCLEOTIDE SEQUENCE [LARGE SCALE GENOMIC DNA]</scope>
</reference>
<gene>
    <name evidence="2" type="ORF">GFSPODELE1_LOCUS9492</name>
</gene>
<evidence type="ECO:0000313" key="3">
    <source>
        <dbReference type="Proteomes" id="UP001497453"/>
    </source>
</evidence>
<evidence type="ECO:0000313" key="2">
    <source>
        <dbReference type="EMBL" id="CAL1713807.1"/>
    </source>
</evidence>
<dbReference type="EMBL" id="OZ037950">
    <property type="protein sequence ID" value="CAL1713807.1"/>
    <property type="molecule type" value="Genomic_DNA"/>
</dbReference>
<proteinExistence type="predicted"/>
<sequence>MPFKITKLSIGTISSRHPHGILPHADHIRGLEQWRNNRKLEPAREFRKHGEITLIRNHLRRMFPGFYASVNTIKHALANHDSPGWTEFREEVEKDRWDKLIALRQKRGKVSGKNRLQEVKTSIGGQAPHVAVANLRSSASVPGQTADVEQVSQEETSIPKEASHPETTGDESDFSHSPDHLRELLSKMKVSNGFDDIITELPQARSFQTPDISH</sequence>
<evidence type="ECO:0000256" key="1">
    <source>
        <dbReference type="SAM" id="MobiDB-lite"/>
    </source>
</evidence>
<protein>
    <submittedName>
        <fullName evidence="2">Uncharacterized protein</fullName>
    </submittedName>
</protein>
<name>A0ABP1E1J3_9APHY</name>